<dbReference type="Pfam" id="PF00486">
    <property type="entry name" value="Trans_reg_C"/>
    <property type="match status" value="1"/>
</dbReference>
<protein>
    <recommendedName>
        <fullName evidence="1">Stage 0 sporulation protein A homolog</fullName>
    </recommendedName>
</protein>
<dbReference type="CDD" id="cd00383">
    <property type="entry name" value="trans_reg_C"/>
    <property type="match status" value="1"/>
</dbReference>
<dbReference type="GO" id="GO:0006355">
    <property type="term" value="P:regulation of DNA-templated transcription"/>
    <property type="evidence" value="ECO:0007669"/>
    <property type="project" value="InterPro"/>
</dbReference>
<keyword evidence="4" id="KW-0805">Transcription regulation</keyword>
<dbReference type="Gene3D" id="6.10.250.690">
    <property type="match status" value="1"/>
</dbReference>
<dbReference type="InterPro" id="IPR036388">
    <property type="entry name" value="WH-like_DNA-bd_sf"/>
</dbReference>
<feature type="domain" description="OmpR/PhoB-type" evidence="11">
    <location>
        <begin position="128"/>
        <end position="227"/>
    </location>
</feature>
<dbReference type="AlphaFoldDB" id="A0A4Z0R9U5"/>
<gene>
    <name evidence="12" type="ORF">E4K67_00890</name>
</gene>
<dbReference type="SUPFAM" id="SSF52172">
    <property type="entry name" value="CheY-like"/>
    <property type="match status" value="1"/>
</dbReference>
<dbReference type="Gene3D" id="3.40.50.2300">
    <property type="match status" value="1"/>
</dbReference>
<evidence type="ECO:0000313" key="12">
    <source>
        <dbReference type="EMBL" id="TGE39598.1"/>
    </source>
</evidence>
<dbReference type="PANTHER" id="PTHR48111">
    <property type="entry name" value="REGULATOR OF RPOS"/>
    <property type="match status" value="1"/>
</dbReference>
<dbReference type="SMART" id="SM00448">
    <property type="entry name" value="REC"/>
    <property type="match status" value="1"/>
</dbReference>
<evidence type="ECO:0000256" key="8">
    <source>
        <dbReference type="PROSITE-ProRule" id="PRU00169"/>
    </source>
</evidence>
<evidence type="ECO:0000256" key="2">
    <source>
        <dbReference type="ARBA" id="ARBA00022553"/>
    </source>
</evidence>
<dbReference type="PANTHER" id="PTHR48111:SF1">
    <property type="entry name" value="TWO-COMPONENT RESPONSE REGULATOR ORR33"/>
    <property type="match status" value="1"/>
</dbReference>
<evidence type="ECO:0000259" key="11">
    <source>
        <dbReference type="PROSITE" id="PS51755"/>
    </source>
</evidence>
<dbReference type="GO" id="GO:0000976">
    <property type="term" value="F:transcription cis-regulatory region binding"/>
    <property type="evidence" value="ECO:0007669"/>
    <property type="project" value="TreeGrafter"/>
</dbReference>
<keyword evidence="2 8" id="KW-0597">Phosphoprotein</keyword>
<keyword evidence="6" id="KW-0804">Transcription</keyword>
<evidence type="ECO:0000256" key="1">
    <source>
        <dbReference type="ARBA" id="ARBA00018672"/>
    </source>
</evidence>
<evidence type="ECO:0000256" key="4">
    <source>
        <dbReference type="ARBA" id="ARBA00023015"/>
    </source>
</evidence>
<keyword evidence="13" id="KW-1185">Reference proteome</keyword>
<evidence type="ECO:0000313" key="13">
    <source>
        <dbReference type="Proteomes" id="UP000298460"/>
    </source>
</evidence>
<dbReference type="InterPro" id="IPR011006">
    <property type="entry name" value="CheY-like_superfamily"/>
</dbReference>
<keyword evidence="3" id="KW-0902">Two-component regulatory system</keyword>
<evidence type="ECO:0000256" key="3">
    <source>
        <dbReference type="ARBA" id="ARBA00023012"/>
    </source>
</evidence>
<accession>A0A4Z0R9U5</accession>
<dbReference type="EMBL" id="SPQQ01000001">
    <property type="protein sequence ID" value="TGE39598.1"/>
    <property type="molecule type" value="Genomic_DNA"/>
</dbReference>
<dbReference type="OrthoDB" id="9790454at2"/>
<keyword evidence="5 9" id="KW-0238">DNA-binding</keyword>
<dbReference type="InterPro" id="IPR039420">
    <property type="entry name" value="WalR-like"/>
</dbReference>
<dbReference type="Gene3D" id="1.10.10.10">
    <property type="entry name" value="Winged helix-like DNA-binding domain superfamily/Winged helix DNA-binding domain"/>
    <property type="match status" value="1"/>
</dbReference>
<dbReference type="RefSeq" id="WP_135544537.1">
    <property type="nucleotide sequence ID" value="NZ_SPQQ01000001.1"/>
</dbReference>
<organism evidence="12 13">
    <name type="scientific">Desulfosporosinus fructosivorans</name>
    <dbReference type="NCBI Taxonomy" id="2018669"/>
    <lineage>
        <taxon>Bacteria</taxon>
        <taxon>Bacillati</taxon>
        <taxon>Bacillota</taxon>
        <taxon>Clostridia</taxon>
        <taxon>Eubacteriales</taxon>
        <taxon>Desulfitobacteriaceae</taxon>
        <taxon>Desulfosporosinus</taxon>
    </lineage>
</organism>
<feature type="DNA-binding region" description="OmpR/PhoB-type" evidence="9">
    <location>
        <begin position="128"/>
        <end position="227"/>
    </location>
</feature>
<dbReference type="SMART" id="SM00862">
    <property type="entry name" value="Trans_reg_C"/>
    <property type="match status" value="1"/>
</dbReference>
<dbReference type="GO" id="GO:0032993">
    <property type="term" value="C:protein-DNA complex"/>
    <property type="evidence" value="ECO:0007669"/>
    <property type="project" value="TreeGrafter"/>
</dbReference>
<reference evidence="12 13" key="1">
    <citation type="submission" date="2019-03" db="EMBL/GenBank/DDBJ databases">
        <title>Draft Genome Sequence of Desulfosporosinus fructosivorans Strain 63.6F, Isolated from Marine Sediment in the Baltic Sea.</title>
        <authorList>
            <person name="Hausmann B."/>
            <person name="Vandieken V."/>
            <person name="Pjevac P."/>
            <person name="Schreck K."/>
            <person name="Herbold C.W."/>
            <person name="Loy A."/>
        </authorList>
    </citation>
    <scope>NUCLEOTIDE SEQUENCE [LARGE SCALE GENOMIC DNA]</scope>
    <source>
        <strain evidence="12 13">63.6F</strain>
    </source>
</reference>
<evidence type="ECO:0000256" key="9">
    <source>
        <dbReference type="PROSITE-ProRule" id="PRU01091"/>
    </source>
</evidence>
<dbReference type="Proteomes" id="UP000298460">
    <property type="component" value="Unassembled WGS sequence"/>
</dbReference>
<dbReference type="InterPro" id="IPR001867">
    <property type="entry name" value="OmpR/PhoB-type_DNA-bd"/>
</dbReference>
<evidence type="ECO:0000256" key="7">
    <source>
        <dbReference type="ARBA" id="ARBA00024867"/>
    </source>
</evidence>
<feature type="domain" description="Response regulatory" evidence="10">
    <location>
        <begin position="2"/>
        <end position="115"/>
    </location>
</feature>
<dbReference type="InterPro" id="IPR001789">
    <property type="entry name" value="Sig_transdc_resp-reg_receiver"/>
</dbReference>
<comment type="function">
    <text evidence="7">May play the central regulatory role in sporulation. It may be an element of the effector pathway responsible for the activation of sporulation genes in response to nutritional stress. Spo0A may act in concert with spo0H (a sigma factor) to control the expression of some genes that are critical to the sporulation process.</text>
</comment>
<name>A0A4Z0R9U5_9FIRM</name>
<dbReference type="Pfam" id="PF00072">
    <property type="entry name" value="Response_reg"/>
    <property type="match status" value="1"/>
</dbReference>
<sequence length="229" mass="25963">MKIVLVDDEPEILTLVRDYLSREGFSVLTALNGTEGMQLIEREKPDLVVLDWMLPGMSGLEMCRRLRETSTIPIIMLTAKSEEIDRVLGLEFGADDYIVKPFSLRELAARIKTVLRRSSGVAQENAPASILIRGELSIDVTSHKVSKRGQEIFLTPTEFNILHLLATRPGTVYSRLQLLRQAMGEEYLYYERSIDTHVSNLRKKIEDNPSEPKYVETVFGVGYRFGEGL</sequence>
<feature type="modified residue" description="4-aspartylphosphate" evidence="8">
    <location>
        <position position="51"/>
    </location>
</feature>
<comment type="caution">
    <text evidence="12">The sequence shown here is derived from an EMBL/GenBank/DDBJ whole genome shotgun (WGS) entry which is preliminary data.</text>
</comment>
<proteinExistence type="predicted"/>
<evidence type="ECO:0000256" key="5">
    <source>
        <dbReference type="ARBA" id="ARBA00023125"/>
    </source>
</evidence>
<dbReference type="PROSITE" id="PS50110">
    <property type="entry name" value="RESPONSE_REGULATORY"/>
    <property type="match status" value="1"/>
</dbReference>
<evidence type="ECO:0000256" key="6">
    <source>
        <dbReference type="ARBA" id="ARBA00023163"/>
    </source>
</evidence>
<dbReference type="FunFam" id="3.40.50.2300:FF:000001">
    <property type="entry name" value="DNA-binding response regulator PhoB"/>
    <property type="match status" value="1"/>
</dbReference>
<dbReference type="PROSITE" id="PS51755">
    <property type="entry name" value="OMPR_PHOB"/>
    <property type="match status" value="1"/>
</dbReference>
<dbReference type="GO" id="GO:0000156">
    <property type="term" value="F:phosphorelay response regulator activity"/>
    <property type="evidence" value="ECO:0007669"/>
    <property type="project" value="TreeGrafter"/>
</dbReference>
<evidence type="ECO:0000259" key="10">
    <source>
        <dbReference type="PROSITE" id="PS50110"/>
    </source>
</evidence>
<dbReference type="FunFam" id="1.10.10.10:FF:000018">
    <property type="entry name" value="DNA-binding response regulator ResD"/>
    <property type="match status" value="1"/>
</dbReference>
<dbReference type="GO" id="GO:0005829">
    <property type="term" value="C:cytosol"/>
    <property type="evidence" value="ECO:0007669"/>
    <property type="project" value="TreeGrafter"/>
</dbReference>